<evidence type="ECO:0000313" key="2">
    <source>
        <dbReference type="Proteomes" id="UP000295611"/>
    </source>
</evidence>
<sequence>MRHSLLHITLDLNTLTDTETHLLVDLLFPVQQRIFGGGDPTQFKQLVLQCRADYSQLQVRFNRLGQPVGYCAVHFFHIEHAGRPTSIMRVQAGLLPEYRRGNSMTPFILHAMLNYRLRHPLRQVYFFAMLIHPSSYLLCDKYARHLWPRPARPLSPESWHFLQRCLAHFGHKVQQEAGPQAVPVGLHTLEREADRAFWKGSDKPAVRFFLQHNPGYTDGQGLVTLAPLSLSNLLTVASRLLSDRLQRRWRTRRTKQAYI</sequence>
<gene>
    <name evidence="1" type="ORF">DFP86_101222</name>
</gene>
<protein>
    <recommendedName>
        <fullName evidence="3">Acetyltransferase (GNAT) family protein</fullName>
    </recommendedName>
</protein>
<dbReference type="EMBL" id="SNZP01000001">
    <property type="protein sequence ID" value="TDR82832.1"/>
    <property type="molecule type" value="Genomic_DNA"/>
</dbReference>
<organism evidence="1 2">
    <name type="scientific">Paludibacterium purpuratum</name>
    <dbReference type="NCBI Taxonomy" id="1144873"/>
    <lineage>
        <taxon>Bacteria</taxon>
        <taxon>Pseudomonadati</taxon>
        <taxon>Pseudomonadota</taxon>
        <taxon>Betaproteobacteria</taxon>
        <taxon>Neisseriales</taxon>
        <taxon>Chromobacteriaceae</taxon>
        <taxon>Paludibacterium</taxon>
    </lineage>
</organism>
<accession>A0A4R7BEY9</accession>
<proteinExistence type="predicted"/>
<reference evidence="1 2" key="1">
    <citation type="submission" date="2019-03" db="EMBL/GenBank/DDBJ databases">
        <title>Genomic Encyclopedia of Type Strains, Phase III (KMG-III): the genomes of soil and plant-associated and newly described type strains.</title>
        <authorList>
            <person name="Whitman W."/>
        </authorList>
    </citation>
    <scope>NUCLEOTIDE SEQUENCE [LARGE SCALE GENOMIC DNA]</scope>
    <source>
        <strain evidence="1 2">CECT 8976</strain>
    </source>
</reference>
<keyword evidence="2" id="KW-1185">Reference proteome</keyword>
<dbReference type="OrthoDB" id="8593536at2"/>
<evidence type="ECO:0000313" key="1">
    <source>
        <dbReference type="EMBL" id="TDR82832.1"/>
    </source>
</evidence>
<evidence type="ECO:0008006" key="3">
    <source>
        <dbReference type="Google" id="ProtNLM"/>
    </source>
</evidence>
<dbReference type="AlphaFoldDB" id="A0A4R7BEY9"/>
<comment type="caution">
    <text evidence="1">The sequence shown here is derived from an EMBL/GenBank/DDBJ whole genome shotgun (WGS) entry which is preliminary data.</text>
</comment>
<dbReference type="Proteomes" id="UP000295611">
    <property type="component" value="Unassembled WGS sequence"/>
</dbReference>
<dbReference type="RefSeq" id="WP_133678154.1">
    <property type="nucleotide sequence ID" value="NZ_SNZP01000001.1"/>
</dbReference>
<name>A0A4R7BEY9_9NEIS</name>